<sequence length="165" mass="18278">MDTKSLKHKSGFTLIELLVVIAIISLLASIVLASLNNARIKSRDVKRQGDLKQLQLALELFFDSNGSYPNGCWNYYEKDGINYIPGLASSFIAQLPRDPLQGQSCPGGIGDNSNLRTYYYCSNGQEYKINVCSESVIPLGSPWYDIFRPGYAWMVCSGEPACSSF</sequence>
<dbReference type="Proteomes" id="UP000229098">
    <property type="component" value="Unassembled WGS sequence"/>
</dbReference>
<dbReference type="NCBIfam" id="TIGR02532">
    <property type="entry name" value="IV_pilin_GFxxxE"/>
    <property type="match status" value="1"/>
</dbReference>
<dbReference type="InterPro" id="IPR045584">
    <property type="entry name" value="Pilin-like"/>
</dbReference>
<evidence type="ECO:0000313" key="8">
    <source>
        <dbReference type="Proteomes" id="UP000229098"/>
    </source>
</evidence>
<dbReference type="Pfam" id="PF07963">
    <property type="entry name" value="N_methyl"/>
    <property type="match status" value="1"/>
</dbReference>
<proteinExistence type="predicted"/>
<name>A0A2M8KXN3_9BACT</name>
<evidence type="ECO:0000256" key="1">
    <source>
        <dbReference type="ARBA" id="ARBA00004167"/>
    </source>
</evidence>
<keyword evidence="2" id="KW-0488">Methylation</keyword>
<dbReference type="GO" id="GO:0015627">
    <property type="term" value="C:type II protein secretion system complex"/>
    <property type="evidence" value="ECO:0007669"/>
    <property type="project" value="InterPro"/>
</dbReference>
<organism evidence="7 8">
    <name type="scientific">Candidatus Ryanbacteria bacterium CG10_big_fil_rev_8_21_14_0_10_43_42</name>
    <dbReference type="NCBI Taxonomy" id="1974864"/>
    <lineage>
        <taxon>Bacteria</taxon>
        <taxon>Candidatus Ryaniibacteriota</taxon>
    </lineage>
</organism>
<dbReference type="GO" id="GO:0015628">
    <property type="term" value="P:protein secretion by the type II secretion system"/>
    <property type="evidence" value="ECO:0007669"/>
    <property type="project" value="InterPro"/>
</dbReference>
<gene>
    <name evidence="7" type="ORF">COU90_01410</name>
</gene>
<dbReference type="SUPFAM" id="SSF54523">
    <property type="entry name" value="Pili subunits"/>
    <property type="match status" value="1"/>
</dbReference>
<evidence type="ECO:0000256" key="2">
    <source>
        <dbReference type="ARBA" id="ARBA00022481"/>
    </source>
</evidence>
<reference evidence="8" key="1">
    <citation type="submission" date="2017-09" db="EMBL/GenBank/DDBJ databases">
        <title>Depth-based differentiation of microbial function through sediment-hosted aquifers and enrichment of novel symbionts in the deep terrestrial subsurface.</title>
        <authorList>
            <person name="Probst A.J."/>
            <person name="Ladd B."/>
            <person name="Jarett J.K."/>
            <person name="Geller-Mcgrath D.E."/>
            <person name="Sieber C.M.K."/>
            <person name="Emerson J.B."/>
            <person name="Anantharaman K."/>
            <person name="Thomas B.C."/>
            <person name="Malmstrom R."/>
            <person name="Stieglmeier M."/>
            <person name="Klingl A."/>
            <person name="Woyke T."/>
            <person name="Ryan C.M."/>
            <person name="Banfield J.F."/>
        </authorList>
    </citation>
    <scope>NUCLEOTIDE SEQUENCE [LARGE SCALE GENOMIC DNA]</scope>
</reference>
<evidence type="ECO:0000256" key="5">
    <source>
        <dbReference type="ARBA" id="ARBA00023136"/>
    </source>
</evidence>
<keyword evidence="3 6" id="KW-0812">Transmembrane</keyword>
<evidence type="ECO:0000256" key="6">
    <source>
        <dbReference type="SAM" id="Phobius"/>
    </source>
</evidence>
<dbReference type="PRINTS" id="PR00813">
    <property type="entry name" value="BCTERIALGSPG"/>
</dbReference>
<dbReference type="InterPro" id="IPR000983">
    <property type="entry name" value="Bac_GSPG_pilin"/>
</dbReference>
<evidence type="ECO:0000256" key="3">
    <source>
        <dbReference type="ARBA" id="ARBA00022692"/>
    </source>
</evidence>
<dbReference type="PROSITE" id="PS00409">
    <property type="entry name" value="PROKAR_NTER_METHYL"/>
    <property type="match status" value="1"/>
</dbReference>
<feature type="transmembrane region" description="Helical" evidence="6">
    <location>
        <begin position="12"/>
        <end position="33"/>
    </location>
</feature>
<dbReference type="PANTHER" id="PTHR30093:SF44">
    <property type="entry name" value="TYPE II SECRETION SYSTEM CORE PROTEIN G"/>
    <property type="match status" value="1"/>
</dbReference>
<evidence type="ECO:0000313" key="7">
    <source>
        <dbReference type="EMBL" id="PJE64694.1"/>
    </source>
</evidence>
<comment type="caution">
    <text evidence="7">The sequence shown here is derived from an EMBL/GenBank/DDBJ whole genome shotgun (WGS) entry which is preliminary data.</text>
</comment>
<dbReference type="PANTHER" id="PTHR30093">
    <property type="entry name" value="GENERAL SECRETION PATHWAY PROTEIN G"/>
    <property type="match status" value="1"/>
</dbReference>
<dbReference type="GO" id="GO:0016020">
    <property type="term" value="C:membrane"/>
    <property type="evidence" value="ECO:0007669"/>
    <property type="project" value="UniProtKB-SubCell"/>
</dbReference>
<comment type="subcellular location">
    <subcellularLocation>
        <location evidence="1">Membrane</location>
        <topology evidence="1">Single-pass membrane protein</topology>
    </subcellularLocation>
</comment>
<dbReference type="InterPro" id="IPR012902">
    <property type="entry name" value="N_methyl_site"/>
</dbReference>
<accession>A0A2M8KXN3</accession>
<dbReference type="Gene3D" id="3.30.700.10">
    <property type="entry name" value="Glycoprotein, Type 4 Pilin"/>
    <property type="match status" value="1"/>
</dbReference>
<dbReference type="EMBL" id="PFEF01000004">
    <property type="protein sequence ID" value="PJE64694.1"/>
    <property type="molecule type" value="Genomic_DNA"/>
</dbReference>
<evidence type="ECO:0008006" key="9">
    <source>
        <dbReference type="Google" id="ProtNLM"/>
    </source>
</evidence>
<keyword evidence="5 6" id="KW-0472">Membrane</keyword>
<keyword evidence="4 6" id="KW-1133">Transmembrane helix</keyword>
<dbReference type="AlphaFoldDB" id="A0A2M8KXN3"/>
<protein>
    <recommendedName>
        <fullName evidence="9">Type II secretion system protein GspG C-terminal domain-containing protein</fullName>
    </recommendedName>
</protein>
<evidence type="ECO:0000256" key="4">
    <source>
        <dbReference type="ARBA" id="ARBA00022989"/>
    </source>
</evidence>